<sequence length="540" mass="57301">MIVRVMKFLLNRAKFAVLKTQVGRLSLARAGLGCGVIAMALLGSQIANGQTNTPVPAINLGGEINDIINQNPNNPTQAINNYMASLAATKAHWVRIGINWAQTQPSQTTINASDPNPGTSSGLTWGVADTIIRAARNNGLRVLGVILLTPPWAVSSECSSSYQQANYVSSWMCAPDPALYTNFARAAAKHYSSDSYGGQVDAWEIWNEPNCGGDFMPHDPALYTTILKSVYPVIKQANLGAYVYAGGSAECTTYPNNGTGALPSNGVAGLVNSTNSSYPAPTQWDPRDWLAVMYADGAQGYFDALSHHPYCFSDDWQSAPDQCPSTTLNSSFPQYSNAFNIMWHTFTSPSYAWPASNGSNTFASYTGTSLRDQMTSHGDGAKAIVLTEFGAPTTGSDGATNFTGQLGGSSVQYTNANFQTSYPYLTQANQAREYSALMAWIGQQPKGAYGPVYAYCYSDMTLSSPSSTSLYEPYFGIVTLGSTTGSSGTPGAEKIEGTAQAVSSQYYPAWPNFGASAIAAAAGTSGYAPIGPGWFNAQGQ</sequence>
<dbReference type="OrthoDB" id="912485at2"/>
<gene>
    <name evidence="1" type="ORF">BN2475_710013</name>
</gene>
<dbReference type="PANTHER" id="PTHR12631">
    <property type="entry name" value="ALPHA-L-IDURONIDASE"/>
    <property type="match status" value="1"/>
</dbReference>
<dbReference type="AlphaFoldDB" id="A0A1N7SI05"/>
<evidence type="ECO:0000313" key="1">
    <source>
        <dbReference type="EMBL" id="SIT47032.1"/>
    </source>
</evidence>
<dbReference type="Gene3D" id="3.20.20.80">
    <property type="entry name" value="Glycosidases"/>
    <property type="match status" value="1"/>
</dbReference>
<dbReference type="GO" id="GO:0004553">
    <property type="term" value="F:hydrolase activity, hydrolyzing O-glycosyl compounds"/>
    <property type="evidence" value="ECO:0007669"/>
    <property type="project" value="TreeGrafter"/>
</dbReference>
<dbReference type="Proteomes" id="UP000187012">
    <property type="component" value="Unassembled WGS sequence"/>
</dbReference>
<organism evidence="1 2">
    <name type="scientific">Paraburkholderia ribeironis</name>
    <dbReference type="NCBI Taxonomy" id="1247936"/>
    <lineage>
        <taxon>Bacteria</taxon>
        <taxon>Pseudomonadati</taxon>
        <taxon>Pseudomonadota</taxon>
        <taxon>Betaproteobacteria</taxon>
        <taxon>Burkholderiales</taxon>
        <taxon>Burkholderiaceae</taxon>
        <taxon>Paraburkholderia</taxon>
    </lineage>
</organism>
<dbReference type="InterPro" id="IPR051923">
    <property type="entry name" value="Glycosyl_Hydrolase_39"/>
</dbReference>
<protein>
    <submittedName>
        <fullName evidence="1">Putative exported protein</fullName>
    </submittedName>
</protein>
<dbReference type="PANTHER" id="PTHR12631:SF10">
    <property type="entry name" value="BETA-XYLOSIDASE-LIKE PROTEIN-RELATED"/>
    <property type="match status" value="1"/>
</dbReference>
<keyword evidence="2" id="KW-1185">Reference proteome</keyword>
<accession>A0A1N7SI05</accession>
<dbReference type="EMBL" id="CYGX02000071">
    <property type="protein sequence ID" value="SIT47032.1"/>
    <property type="molecule type" value="Genomic_DNA"/>
</dbReference>
<dbReference type="SUPFAM" id="SSF51445">
    <property type="entry name" value="(Trans)glycosidases"/>
    <property type="match status" value="1"/>
</dbReference>
<dbReference type="STRING" id="1247936.BN2475_710013"/>
<name>A0A1N7SI05_9BURK</name>
<proteinExistence type="predicted"/>
<evidence type="ECO:0000313" key="2">
    <source>
        <dbReference type="Proteomes" id="UP000187012"/>
    </source>
</evidence>
<reference evidence="1 2" key="1">
    <citation type="submission" date="2016-12" db="EMBL/GenBank/DDBJ databases">
        <authorList>
            <person name="Song W.-J."/>
            <person name="Kurnit D.M."/>
        </authorList>
    </citation>
    <scope>NUCLEOTIDE SEQUENCE [LARGE SCALE GENOMIC DNA]</scope>
    <source>
        <strain evidence="1 2">STM7296</strain>
    </source>
</reference>
<dbReference type="InterPro" id="IPR017853">
    <property type="entry name" value="GH"/>
</dbReference>